<keyword evidence="4" id="KW-0805">Transcription regulation</keyword>
<proteinExistence type="predicted"/>
<dbReference type="InterPro" id="IPR052202">
    <property type="entry name" value="Yeast_MetPath_Reg"/>
</dbReference>
<dbReference type="PANTHER" id="PTHR47782">
    <property type="entry name" value="ZN(II)2CYS6 TRANSCRIPTION FACTOR (EUROFUNG)-RELATED"/>
    <property type="match status" value="1"/>
</dbReference>
<keyword evidence="3" id="KW-0862">Zinc</keyword>
<dbReference type="CDD" id="cd12148">
    <property type="entry name" value="fungal_TF_MHR"/>
    <property type="match status" value="1"/>
</dbReference>
<evidence type="ECO:0000259" key="8">
    <source>
        <dbReference type="SMART" id="SM00906"/>
    </source>
</evidence>
<comment type="subcellular location">
    <subcellularLocation>
        <location evidence="1">Nucleus</location>
    </subcellularLocation>
</comment>
<dbReference type="GO" id="GO:0000981">
    <property type="term" value="F:DNA-binding transcription factor activity, RNA polymerase II-specific"/>
    <property type="evidence" value="ECO:0007669"/>
    <property type="project" value="TreeGrafter"/>
</dbReference>
<feature type="domain" description="Xylanolytic transcriptional activator regulatory" evidence="8">
    <location>
        <begin position="43"/>
        <end position="117"/>
    </location>
</feature>
<dbReference type="GO" id="GO:0045944">
    <property type="term" value="P:positive regulation of transcription by RNA polymerase II"/>
    <property type="evidence" value="ECO:0007669"/>
    <property type="project" value="TreeGrafter"/>
</dbReference>
<keyword evidence="7" id="KW-0539">Nucleus</keyword>
<reference evidence="9" key="2">
    <citation type="submission" date="2014-06" db="EMBL/GenBank/DDBJ databases">
        <title>The complete genome of Blastobotrys (Arxula) adeninivorans LS3 - a yeast of biotechnological interest.</title>
        <authorList>
            <person name="Kunze G."/>
            <person name="Gaillardin C."/>
            <person name="Czernicka M."/>
            <person name="Durrens P."/>
            <person name="Martin T."/>
            <person name="Boer E."/>
            <person name="Gabaldon T."/>
            <person name="Cruz J."/>
            <person name="Talla E."/>
            <person name="Marck C."/>
            <person name="Goffeau A."/>
            <person name="Barbe V."/>
            <person name="Baret P."/>
            <person name="Baronian K."/>
            <person name="Beier S."/>
            <person name="Bleykasten C."/>
            <person name="Bode R."/>
            <person name="Casaregola S."/>
            <person name="Despons L."/>
            <person name="Fairhead C."/>
            <person name="Giersberg M."/>
            <person name="Gierski P."/>
            <person name="Hahnel U."/>
            <person name="Hartmann A."/>
            <person name="Jankowska D."/>
            <person name="Jubin C."/>
            <person name="Jung P."/>
            <person name="Lafontaine I."/>
            <person name="Leh-Louis V."/>
            <person name="Lemaire M."/>
            <person name="Marcet-Houben M."/>
            <person name="Mascher M."/>
            <person name="Morel G."/>
            <person name="Richard G.-F."/>
            <person name="Riechen J."/>
            <person name="Sacerdot C."/>
            <person name="Sarkar A."/>
            <person name="Savel G."/>
            <person name="Schacherer J."/>
            <person name="Sherman D."/>
            <person name="Straub M.-L."/>
            <person name="Stein N."/>
            <person name="Thierry A."/>
            <person name="Trautwein-Schult A."/>
            <person name="Westhof E."/>
            <person name="Worch S."/>
            <person name="Dujon B."/>
            <person name="Souciet J.-L."/>
            <person name="Wincker P."/>
            <person name="Scholz U."/>
            <person name="Neuveglise N."/>
        </authorList>
    </citation>
    <scope>NUCLEOTIDE SEQUENCE</scope>
    <source>
        <strain evidence="9">LS3</strain>
    </source>
</reference>
<dbReference type="GO" id="GO:0043565">
    <property type="term" value="F:sequence-specific DNA binding"/>
    <property type="evidence" value="ECO:0007669"/>
    <property type="project" value="TreeGrafter"/>
</dbReference>
<dbReference type="PhylomeDB" id="A0A060T7I7"/>
<name>A0A060T7I7_BLAAD</name>
<organism evidence="9">
    <name type="scientific">Blastobotrys adeninivorans</name>
    <name type="common">Yeast</name>
    <name type="synonym">Arxula adeninivorans</name>
    <dbReference type="NCBI Taxonomy" id="409370"/>
    <lineage>
        <taxon>Eukaryota</taxon>
        <taxon>Fungi</taxon>
        <taxon>Dikarya</taxon>
        <taxon>Ascomycota</taxon>
        <taxon>Saccharomycotina</taxon>
        <taxon>Dipodascomycetes</taxon>
        <taxon>Dipodascales</taxon>
        <taxon>Trichomonascaceae</taxon>
        <taxon>Blastobotrys</taxon>
    </lineage>
</organism>
<reference evidence="9" key="1">
    <citation type="submission" date="2014-02" db="EMBL/GenBank/DDBJ databases">
        <authorList>
            <person name="Genoscope - CEA"/>
        </authorList>
    </citation>
    <scope>NUCLEOTIDE SEQUENCE</scope>
    <source>
        <strain evidence="9">LS3</strain>
    </source>
</reference>
<dbReference type="EMBL" id="HG937693">
    <property type="protein sequence ID" value="CDP34862.1"/>
    <property type="molecule type" value="Genomic_DNA"/>
</dbReference>
<dbReference type="SMART" id="SM00906">
    <property type="entry name" value="Fungal_trans"/>
    <property type="match status" value="1"/>
</dbReference>
<evidence type="ECO:0000256" key="4">
    <source>
        <dbReference type="ARBA" id="ARBA00023015"/>
    </source>
</evidence>
<dbReference type="Pfam" id="PF04082">
    <property type="entry name" value="Fungal_trans"/>
    <property type="match status" value="1"/>
</dbReference>
<keyword evidence="5" id="KW-0238">DNA-binding</keyword>
<evidence type="ECO:0000256" key="6">
    <source>
        <dbReference type="ARBA" id="ARBA00023163"/>
    </source>
</evidence>
<dbReference type="GO" id="GO:0005634">
    <property type="term" value="C:nucleus"/>
    <property type="evidence" value="ECO:0007669"/>
    <property type="project" value="UniProtKB-SubCell"/>
</dbReference>
<sequence length="372" mass="42363">MYYQRAREALSRARFGNYQYAQACMLCALYTHRARAHSSGPTVWHLTGMAMRAAVKVGLHRRQRVCDDQNPYEMEVNKRLFWSIYSLDRLLGHMLGRPFSIPEHDIDVQLPVDVEDSCTDFGYLQKLRMAQEIGEIIPTKVSAMTFLIHEVKLRQIESQIQASLYAVNPSSLQIPRAEGILEARLDEWFKQTPPRSLLDSPGMVGYDHVYLNYCRAKRLLLSPQFNALDSLRLNMSEPVFREYVALNGGICKAYRALHARGTLTYSPVALQTLFISGLALAYCLWLDHQGVGTETIADIEACQTMLGVLAERWAHARNFKGVFDQLVATINEPYSDTQARSAPDPSIFKPLPEDWFFGPLDFTFWDLSASVR</sequence>
<dbReference type="PANTHER" id="PTHR47782:SF12">
    <property type="entry name" value="ZN(II)2CYS6 TRANSCRIPTION FACTOR (EUROFUNG)"/>
    <property type="match status" value="1"/>
</dbReference>
<evidence type="ECO:0000256" key="5">
    <source>
        <dbReference type="ARBA" id="ARBA00023125"/>
    </source>
</evidence>
<keyword evidence="2" id="KW-0479">Metal-binding</keyword>
<evidence type="ECO:0000256" key="3">
    <source>
        <dbReference type="ARBA" id="ARBA00022833"/>
    </source>
</evidence>
<evidence type="ECO:0000313" key="9">
    <source>
        <dbReference type="EMBL" id="CDP34862.1"/>
    </source>
</evidence>
<protein>
    <submittedName>
        <fullName evidence="9">ARAD1C22154p</fullName>
    </submittedName>
</protein>
<dbReference type="InterPro" id="IPR007219">
    <property type="entry name" value="XnlR_reg_dom"/>
</dbReference>
<accession>A0A060T7I7</accession>
<dbReference type="GO" id="GO:0008270">
    <property type="term" value="F:zinc ion binding"/>
    <property type="evidence" value="ECO:0007669"/>
    <property type="project" value="InterPro"/>
</dbReference>
<gene>
    <name evidence="9" type="ORF">GNLVRS02_ARAD1C22154g</name>
</gene>
<dbReference type="AlphaFoldDB" id="A0A060T7I7"/>
<evidence type="ECO:0000256" key="7">
    <source>
        <dbReference type="ARBA" id="ARBA00023242"/>
    </source>
</evidence>
<evidence type="ECO:0000256" key="2">
    <source>
        <dbReference type="ARBA" id="ARBA00022723"/>
    </source>
</evidence>
<dbReference type="GO" id="GO:0006351">
    <property type="term" value="P:DNA-templated transcription"/>
    <property type="evidence" value="ECO:0007669"/>
    <property type="project" value="InterPro"/>
</dbReference>
<keyword evidence="6" id="KW-0804">Transcription</keyword>
<evidence type="ECO:0000256" key="1">
    <source>
        <dbReference type="ARBA" id="ARBA00004123"/>
    </source>
</evidence>